<evidence type="ECO:0000313" key="2">
    <source>
        <dbReference type="EMBL" id="CAK0885417.1"/>
    </source>
</evidence>
<evidence type="ECO:0000256" key="1">
    <source>
        <dbReference type="SAM" id="MobiDB-lite"/>
    </source>
</evidence>
<dbReference type="EMBL" id="CAUYUJ010018670">
    <property type="protein sequence ID" value="CAK0885417.1"/>
    <property type="molecule type" value="Genomic_DNA"/>
</dbReference>
<gene>
    <name evidence="2" type="ORF">PCOR1329_LOCUS67041</name>
</gene>
<feature type="non-terminal residue" evidence="2">
    <location>
        <position position="58"/>
    </location>
</feature>
<keyword evidence="3" id="KW-1185">Reference proteome</keyword>
<protein>
    <submittedName>
        <fullName evidence="2">Uncharacterized protein</fullName>
    </submittedName>
</protein>
<evidence type="ECO:0000313" key="3">
    <source>
        <dbReference type="Proteomes" id="UP001189429"/>
    </source>
</evidence>
<dbReference type="Proteomes" id="UP001189429">
    <property type="component" value="Unassembled WGS sequence"/>
</dbReference>
<reference evidence="2" key="1">
    <citation type="submission" date="2023-10" db="EMBL/GenBank/DDBJ databases">
        <authorList>
            <person name="Chen Y."/>
            <person name="Shah S."/>
            <person name="Dougan E. K."/>
            <person name="Thang M."/>
            <person name="Chan C."/>
        </authorList>
    </citation>
    <scope>NUCLEOTIDE SEQUENCE [LARGE SCALE GENOMIC DNA]</scope>
</reference>
<comment type="caution">
    <text evidence="2">The sequence shown here is derived from an EMBL/GenBank/DDBJ whole genome shotgun (WGS) entry which is preliminary data.</text>
</comment>
<proteinExistence type="predicted"/>
<accession>A0ABN9WIZ2</accession>
<sequence>DPRNPGKWQAQDVERVTPGTASSAGFLAGGSAEKLEGKVTQWSGTFGFIQFLDGRRAY</sequence>
<name>A0ABN9WIZ2_9DINO</name>
<organism evidence="2 3">
    <name type="scientific">Prorocentrum cordatum</name>
    <dbReference type="NCBI Taxonomy" id="2364126"/>
    <lineage>
        <taxon>Eukaryota</taxon>
        <taxon>Sar</taxon>
        <taxon>Alveolata</taxon>
        <taxon>Dinophyceae</taxon>
        <taxon>Prorocentrales</taxon>
        <taxon>Prorocentraceae</taxon>
        <taxon>Prorocentrum</taxon>
    </lineage>
</organism>
<feature type="non-terminal residue" evidence="2">
    <location>
        <position position="1"/>
    </location>
</feature>
<feature type="region of interest" description="Disordered" evidence="1">
    <location>
        <begin position="1"/>
        <end position="25"/>
    </location>
</feature>